<protein>
    <submittedName>
        <fullName evidence="1">DUF4861 family protein</fullName>
    </submittedName>
</protein>
<dbReference type="Proteomes" id="UP000651112">
    <property type="component" value="Unassembled WGS sequence"/>
</dbReference>
<comment type="caution">
    <text evidence="1">The sequence shown here is derived from an EMBL/GenBank/DDBJ whole genome shotgun (WGS) entry which is preliminary data.</text>
</comment>
<dbReference type="RefSeq" id="WP_190312789.1">
    <property type="nucleotide sequence ID" value="NZ_JACNYL010000001.1"/>
</dbReference>
<dbReference type="Pfam" id="PF16153">
    <property type="entry name" value="DUF4861"/>
    <property type="match status" value="1"/>
</dbReference>
<dbReference type="InterPro" id="IPR032342">
    <property type="entry name" value="DUF4861"/>
</dbReference>
<dbReference type="SUPFAM" id="SSF74650">
    <property type="entry name" value="Galactose mutarotase-like"/>
    <property type="match status" value="1"/>
</dbReference>
<reference evidence="1 2" key="1">
    <citation type="submission" date="2020-08" db="EMBL/GenBank/DDBJ databases">
        <title>Sphingobacterium sp. DN00404 isolated from aquaculture water.</title>
        <authorList>
            <person name="Zhang M."/>
        </authorList>
    </citation>
    <scope>NUCLEOTIDE SEQUENCE [LARGE SCALE GENOMIC DNA]</scope>
    <source>
        <strain evidence="1 2">KCTC 42746</strain>
    </source>
</reference>
<organism evidence="1 2">
    <name type="scientific">Sphingobacterium chuzhouense</name>
    <dbReference type="NCBI Taxonomy" id="1742264"/>
    <lineage>
        <taxon>Bacteria</taxon>
        <taxon>Pseudomonadati</taxon>
        <taxon>Bacteroidota</taxon>
        <taxon>Sphingobacteriia</taxon>
        <taxon>Sphingobacteriales</taxon>
        <taxon>Sphingobacteriaceae</taxon>
        <taxon>Sphingobacterium</taxon>
    </lineage>
</organism>
<sequence length="375" mass="42294">MQKTIWSILVCALLSAGCAEQQKGIVVSNPTDIARQELVSIPYSEFTKHFDVDSIFSVKLIDAETELPYQLEKIGNTTPENVLILVPIDAKGEVTLSVAKQDSKPDFKTQTYARFVPERFDDFAWENNVLAFRMYGKALEGRPDDAQGTDVWAKRTEELVIDKWYKENDYHTDHGEGLDYYSVGQTLGAGDVAPYFDNKIHFTKHYREYQILDNGPLRTTFVLSFEPEELNGETISLTKTISLDAGQHFNKVVVDLKNQQSQSTPVVVGLARRGESEPQYDFNESSRSLAYWEPDVQGHGQTGTALILPESQPTFIDNDSTQFLLSVGIQQNQPFVYYNGASWNKAGQVTSADEWKGFVEKQVEKINNPLVVKLK</sequence>
<keyword evidence="2" id="KW-1185">Reference proteome</keyword>
<dbReference type="InterPro" id="IPR011013">
    <property type="entry name" value="Gal_mutarotase_sf_dom"/>
</dbReference>
<name>A0ABR7XPH4_9SPHI</name>
<dbReference type="PROSITE" id="PS51257">
    <property type="entry name" value="PROKAR_LIPOPROTEIN"/>
    <property type="match status" value="1"/>
</dbReference>
<gene>
    <name evidence="1" type="ORF">H8B21_05750</name>
</gene>
<accession>A0ABR7XPH4</accession>
<evidence type="ECO:0000313" key="1">
    <source>
        <dbReference type="EMBL" id="MBD1421076.1"/>
    </source>
</evidence>
<proteinExistence type="predicted"/>
<dbReference type="EMBL" id="JACNYL010000001">
    <property type="protein sequence ID" value="MBD1421076.1"/>
    <property type="molecule type" value="Genomic_DNA"/>
</dbReference>
<evidence type="ECO:0000313" key="2">
    <source>
        <dbReference type="Proteomes" id="UP000651112"/>
    </source>
</evidence>